<dbReference type="GO" id="GO:0009229">
    <property type="term" value="P:thiamine diphosphate biosynthetic process"/>
    <property type="evidence" value="ECO:0007669"/>
    <property type="project" value="UniProtKB-UniRule"/>
</dbReference>
<evidence type="ECO:0000256" key="2">
    <source>
        <dbReference type="ARBA" id="ARBA00001946"/>
    </source>
</evidence>
<dbReference type="Proteomes" id="UP001220670">
    <property type="component" value="Unassembled WGS sequence"/>
</dbReference>
<evidence type="ECO:0000256" key="7">
    <source>
        <dbReference type="ARBA" id="ARBA00022777"/>
    </source>
</evidence>
<accession>A0AAJ1HS72</accession>
<feature type="binding site" evidence="11">
    <location>
        <position position="161"/>
    </location>
    <ligand>
        <name>ATP</name>
        <dbReference type="ChEBI" id="CHEBI:30616"/>
    </ligand>
</feature>
<feature type="binding site" evidence="11">
    <location>
        <position position="115"/>
    </location>
    <ligand>
        <name>ATP</name>
        <dbReference type="ChEBI" id="CHEBI:30616"/>
    </ligand>
</feature>
<dbReference type="Gene3D" id="3.40.1190.20">
    <property type="match status" value="1"/>
</dbReference>
<organism evidence="12 13">
    <name type="scientific">Limosilactobacillus mucosae</name>
    <name type="common">Lactobacillus mucosae</name>
    <dbReference type="NCBI Taxonomy" id="97478"/>
    <lineage>
        <taxon>Bacteria</taxon>
        <taxon>Bacillati</taxon>
        <taxon>Bacillota</taxon>
        <taxon>Bacilli</taxon>
        <taxon>Lactobacillales</taxon>
        <taxon>Lactobacillaceae</taxon>
        <taxon>Limosilactobacillus</taxon>
    </lineage>
</organism>
<keyword evidence="9 11" id="KW-0460">Magnesium</keyword>
<evidence type="ECO:0000256" key="8">
    <source>
        <dbReference type="ARBA" id="ARBA00022840"/>
    </source>
</evidence>
<reference evidence="12" key="1">
    <citation type="submission" date="2023-01" db="EMBL/GenBank/DDBJ databases">
        <title>Genome analysis of 13 Lactobacillus isolated from gut of wild boar.</title>
        <authorList>
            <person name="Papp P."/>
            <person name="Libisch B."/>
            <person name="Nagy T."/>
            <person name="Olasz F."/>
        </authorList>
    </citation>
    <scope>NUCLEOTIDE SEQUENCE</scope>
    <source>
        <strain evidence="12">F146</strain>
    </source>
</reference>
<name>A0AAJ1HS72_LIMMU</name>
<keyword evidence="5 11" id="KW-0479">Metal-binding</keyword>
<dbReference type="CDD" id="cd01170">
    <property type="entry name" value="THZ_kinase"/>
    <property type="match status" value="1"/>
</dbReference>
<dbReference type="GO" id="GO:0004417">
    <property type="term" value="F:hydroxyethylthiazole kinase activity"/>
    <property type="evidence" value="ECO:0007669"/>
    <property type="project" value="UniProtKB-UniRule"/>
</dbReference>
<dbReference type="EC" id="2.7.1.50" evidence="11"/>
<evidence type="ECO:0000256" key="4">
    <source>
        <dbReference type="ARBA" id="ARBA00022679"/>
    </source>
</evidence>
<comment type="pathway">
    <text evidence="3 11">Cofactor biosynthesis; thiamine diphosphate biosynthesis; 4-methyl-5-(2-phosphoethyl)-thiazole from 5-(2-hydroxyethyl)-4-methylthiazole: step 1/1.</text>
</comment>
<gene>
    <name evidence="11 12" type="primary">thiM</name>
    <name evidence="12" type="ORF">PO250_05470</name>
</gene>
<evidence type="ECO:0000256" key="6">
    <source>
        <dbReference type="ARBA" id="ARBA00022741"/>
    </source>
</evidence>
<keyword evidence="4 11" id="KW-0808">Transferase</keyword>
<dbReference type="PRINTS" id="PR01099">
    <property type="entry name" value="HYETHTZKNASE"/>
</dbReference>
<evidence type="ECO:0000256" key="5">
    <source>
        <dbReference type="ARBA" id="ARBA00022723"/>
    </source>
</evidence>
<keyword evidence="7 11" id="KW-0418">Kinase</keyword>
<dbReference type="HAMAP" id="MF_00228">
    <property type="entry name" value="Thz_kinase"/>
    <property type="match status" value="1"/>
</dbReference>
<evidence type="ECO:0000256" key="3">
    <source>
        <dbReference type="ARBA" id="ARBA00004868"/>
    </source>
</evidence>
<dbReference type="GO" id="GO:0005524">
    <property type="term" value="F:ATP binding"/>
    <property type="evidence" value="ECO:0007669"/>
    <property type="project" value="UniProtKB-UniRule"/>
</dbReference>
<dbReference type="GO" id="GO:0000287">
    <property type="term" value="F:magnesium ion binding"/>
    <property type="evidence" value="ECO:0007669"/>
    <property type="project" value="UniProtKB-UniRule"/>
</dbReference>
<evidence type="ECO:0000256" key="1">
    <source>
        <dbReference type="ARBA" id="ARBA00001771"/>
    </source>
</evidence>
<comment type="cofactor">
    <cofactor evidence="2 11">
        <name>Mg(2+)</name>
        <dbReference type="ChEBI" id="CHEBI:18420"/>
    </cofactor>
</comment>
<evidence type="ECO:0000256" key="9">
    <source>
        <dbReference type="ARBA" id="ARBA00022842"/>
    </source>
</evidence>
<dbReference type="NCBIfam" id="NF006830">
    <property type="entry name" value="PRK09355.1"/>
    <property type="match status" value="1"/>
</dbReference>
<protein>
    <recommendedName>
        <fullName evidence="11">Hydroxyethylthiazole kinase</fullName>
        <ecNumber evidence="11">2.7.1.50</ecNumber>
    </recommendedName>
    <alternativeName>
        <fullName evidence="11">4-methyl-5-beta-hydroxyethylthiazole kinase</fullName>
        <shortName evidence="11">TH kinase</shortName>
        <shortName evidence="11">Thz kinase</shortName>
    </alternativeName>
</protein>
<comment type="function">
    <text evidence="11">Catalyzes the phosphorylation of the hydroxyl group of 4-methyl-5-beta-hydroxyethylthiazole (THZ).</text>
</comment>
<dbReference type="PIRSF" id="PIRSF000513">
    <property type="entry name" value="Thz_kinase"/>
    <property type="match status" value="1"/>
</dbReference>
<dbReference type="SUPFAM" id="SSF53613">
    <property type="entry name" value="Ribokinase-like"/>
    <property type="match status" value="1"/>
</dbReference>
<evidence type="ECO:0000313" key="13">
    <source>
        <dbReference type="Proteomes" id="UP001220670"/>
    </source>
</evidence>
<keyword evidence="8 11" id="KW-0067">ATP-binding</keyword>
<dbReference type="InterPro" id="IPR029056">
    <property type="entry name" value="Ribokinase-like"/>
</dbReference>
<dbReference type="EMBL" id="JAQONE010000022">
    <property type="protein sequence ID" value="MDC2829756.1"/>
    <property type="molecule type" value="Genomic_DNA"/>
</dbReference>
<dbReference type="AlphaFoldDB" id="A0AAJ1HS72"/>
<comment type="similarity">
    <text evidence="11">Belongs to the Thz kinase family.</text>
</comment>
<evidence type="ECO:0000256" key="10">
    <source>
        <dbReference type="ARBA" id="ARBA00022977"/>
    </source>
</evidence>
<dbReference type="RefSeq" id="WP_272208908.1">
    <property type="nucleotide sequence ID" value="NZ_JAQOMV010000030.1"/>
</dbReference>
<proteinExistence type="inferred from homology"/>
<comment type="catalytic activity">
    <reaction evidence="1 11">
        <text>5-(2-hydroxyethyl)-4-methylthiazole + ATP = 4-methyl-5-(2-phosphooxyethyl)-thiazole + ADP + H(+)</text>
        <dbReference type="Rhea" id="RHEA:24212"/>
        <dbReference type="ChEBI" id="CHEBI:15378"/>
        <dbReference type="ChEBI" id="CHEBI:17957"/>
        <dbReference type="ChEBI" id="CHEBI:30616"/>
        <dbReference type="ChEBI" id="CHEBI:58296"/>
        <dbReference type="ChEBI" id="CHEBI:456216"/>
        <dbReference type="EC" id="2.7.1.50"/>
    </reaction>
</comment>
<sequence length="262" mass="27830">MSLIAQLRKQNPVVLTVANMVTPADVANGLNVLGASPIMSKAPEEAEDMVKIAQAVTINLGTVEAEQRKEMLAVMDAAQFLEVPAVFDPVACAGSNYRTEVADELLSKYQFACIRGNAGEIAALAGINWQSHGIDAGSGDGDLTKIAQKCAQKYHTVVAMTGVVDIITDGQKVIKVPFGSPLFAVHVGTGDMLSSIIAAFIGLGGDVLEATSQACLVFALAGQAAAETAKTPSRWYNQFLDNLYQADDQLIESWQKELQKED</sequence>
<evidence type="ECO:0000256" key="11">
    <source>
        <dbReference type="HAMAP-Rule" id="MF_00228"/>
    </source>
</evidence>
<feature type="binding site" evidence="11">
    <location>
        <position position="39"/>
    </location>
    <ligand>
        <name>substrate</name>
    </ligand>
</feature>
<keyword evidence="10 11" id="KW-0784">Thiamine biosynthesis</keyword>
<keyword evidence="6 11" id="KW-0547">Nucleotide-binding</keyword>
<dbReference type="InterPro" id="IPR000417">
    <property type="entry name" value="Hyethyz_kinase"/>
</dbReference>
<comment type="caution">
    <text evidence="12">The sequence shown here is derived from an EMBL/GenBank/DDBJ whole genome shotgun (WGS) entry which is preliminary data.</text>
</comment>
<dbReference type="Pfam" id="PF02110">
    <property type="entry name" value="HK"/>
    <property type="match status" value="1"/>
</dbReference>
<dbReference type="GO" id="GO:0009228">
    <property type="term" value="P:thiamine biosynthetic process"/>
    <property type="evidence" value="ECO:0007669"/>
    <property type="project" value="UniProtKB-KW"/>
</dbReference>
<feature type="binding site" evidence="11">
    <location>
        <position position="188"/>
    </location>
    <ligand>
        <name>substrate</name>
    </ligand>
</feature>
<evidence type="ECO:0000313" key="12">
    <source>
        <dbReference type="EMBL" id="MDC2829756.1"/>
    </source>
</evidence>